<gene>
    <name evidence="1" type="ORF">P7H27_05795</name>
</gene>
<evidence type="ECO:0000313" key="2">
    <source>
        <dbReference type="Proteomes" id="UP001181046"/>
    </source>
</evidence>
<dbReference type="RefSeq" id="WP_311829761.1">
    <property type="nucleotide sequence ID" value="NZ_JARQAJ010000003.1"/>
</dbReference>
<reference evidence="1" key="1">
    <citation type="submission" date="2023-03" db="EMBL/GenBank/DDBJ databases">
        <authorList>
            <person name="Shen W."/>
            <person name="Cai J."/>
        </authorList>
    </citation>
    <scope>NUCLEOTIDE SEQUENCE</scope>
    <source>
        <strain evidence="1">P66-3</strain>
    </source>
</reference>
<sequence>MGESKAKYASVTVELDDEMKKFVKRLPEVFLGARELAVESMGRAWADGAKDITRTDHHIDTAAYINSIGYAGSEAGPNGAEVGRVIHELRSEGKTTTLEIGSGVEYAKPLEKRFNIFSRALDAELDGMEKQGKNTIKRYIKNRM</sequence>
<comment type="caution">
    <text evidence="1">The sequence shown here is derived from an EMBL/GenBank/DDBJ whole genome shotgun (WGS) entry which is preliminary data.</text>
</comment>
<keyword evidence="2" id="KW-1185">Reference proteome</keyword>
<evidence type="ECO:0000313" key="1">
    <source>
        <dbReference type="EMBL" id="MDT2759271.1"/>
    </source>
</evidence>
<proteinExistence type="predicted"/>
<name>A0ABU3F9C1_9ENTE</name>
<accession>A0ABU3F9C1</accession>
<dbReference type="EMBL" id="JARQAJ010000003">
    <property type="protein sequence ID" value="MDT2759271.1"/>
    <property type="molecule type" value="Genomic_DNA"/>
</dbReference>
<protein>
    <recommendedName>
        <fullName evidence="3">HK97 gp10 family phage protein</fullName>
    </recommendedName>
</protein>
<evidence type="ECO:0008006" key="3">
    <source>
        <dbReference type="Google" id="ProtNLM"/>
    </source>
</evidence>
<dbReference type="Proteomes" id="UP001181046">
    <property type="component" value="Unassembled WGS sequence"/>
</dbReference>
<organism evidence="1 2">
    <name type="scientific">Enterococcus xiangfangensis</name>
    <dbReference type="NCBI Taxonomy" id="1296537"/>
    <lineage>
        <taxon>Bacteria</taxon>
        <taxon>Bacillati</taxon>
        <taxon>Bacillota</taxon>
        <taxon>Bacilli</taxon>
        <taxon>Lactobacillales</taxon>
        <taxon>Enterococcaceae</taxon>
        <taxon>Enterococcus</taxon>
    </lineage>
</organism>